<organism evidence="2 3">
    <name type="scientific">Halorientalis regularis</name>
    <dbReference type="NCBI Taxonomy" id="660518"/>
    <lineage>
        <taxon>Archaea</taxon>
        <taxon>Methanobacteriati</taxon>
        <taxon>Methanobacteriota</taxon>
        <taxon>Stenosarchaea group</taxon>
        <taxon>Halobacteria</taxon>
        <taxon>Halobacteriales</taxon>
        <taxon>Haloarculaceae</taxon>
        <taxon>Halorientalis</taxon>
    </lineage>
</organism>
<dbReference type="AlphaFoldDB" id="A0A1G7UDD9"/>
<proteinExistence type="predicted"/>
<dbReference type="InterPro" id="IPR043828">
    <property type="entry name" value="DUF5805"/>
</dbReference>
<reference evidence="3" key="1">
    <citation type="submission" date="2016-10" db="EMBL/GenBank/DDBJ databases">
        <authorList>
            <person name="Varghese N."/>
            <person name="Submissions S."/>
        </authorList>
    </citation>
    <scope>NUCLEOTIDE SEQUENCE [LARGE SCALE GENOMIC DNA]</scope>
    <source>
        <strain evidence="3">IBRC-M 10760</strain>
    </source>
</reference>
<gene>
    <name evidence="2" type="ORF">SAMN05216218_1501</name>
</gene>
<dbReference type="EMBL" id="FNBK01000050">
    <property type="protein sequence ID" value="SDG45358.1"/>
    <property type="molecule type" value="Genomic_DNA"/>
</dbReference>
<dbReference type="OrthoDB" id="351247at2157"/>
<accession>A0A1G7UDD9</accession>
<dbReference type="Pfam" id="PF19121">
    <property type="entry name" value="DUF5805"/>
    <property type="match status" value="1"/>
</dbReference>
<protein>
    <submittedName>
        <fullName evidence="2">Uncharacterized protein</fullName>
    </submittedName>
</protein>
<evidence type="ECO:0000313" key="3">
    <source>
        <dbReference type="Proteomes" id="UP000199076"/>
    </source>
</evidence>
<dbReference type="STRING" id="660518.SAMN05216218_1501"/>
<keyword evidence="3" id="KW-1185">Reference proteome</keyword>
<dbReference type="RefSeq" id="WP_092695832.1">
    <property type="nucleotide sequence ID" value="NZ_FNBK01000050.1"/>
</dbReference>
<feature type="region of interest" description="Disordered" evidence="1">
    <location>
        <begin position="61"/>
        <end position="80"/>
    </location>
</feature>
<sequence>MIPTTGIFYFLGSQFTIVKMAHVQIEVPDEWVAAADERNLSVKEYCHRMIRAGRRQYGADYAAAESPADPQTLKVDDTDSETNINDTIQEWVLTNLSTDDALDSEDLLDLLEDDLITVADDLCDQGKAKYRRSKGGYLKITDE</sequence>
<name>A0A1G7UDD9_9EURY</name>
<evidence type="ECO:0000313" key="2">
    <source>
        <dbReference type="EMBL" id="SDG45358.1"/>
    </source>
</evidence>
<evidence type="ECO:0000256" key="1">
    <source>
        <dbReference type="SAM" id="MobiDB-lite"/>
    </source>
</evidence>
<dbReference type="Proteomes" id="UP000199076">
    <property type="component" value="Unassembled WGS sequence"/>
</dbReference>